<name>A0A2P2KIC9_RHIMU</name>
<dbReference type="EMBL" id="GGEC01024955">
    <property type="protein sequence ID" value="MBX05439.1"/>
    <property type="molecule type" value="Transcribed_RNA"/>
</dbReference>
<evidence type="ECO:0000313" key="6">
    <source>
        <dbReference type="EMBL" id="MBX05443.1"/>
    </source>
</evidence>
<dbReference type="GO" id="GO:0000447">
    <property type="term" value="P:endonucleolytic cleavage in ITS1 to separate SSU-rRNA from 5.8S rRNA and LSU-rRNA from tricistronic rRNA transcript (SSU-rRNA, 5.8S rRNA, LSU-rRNA)"/>
    <property type="evidence" value="ECO:0007669"/>
    <property type="project" value="TreeGrafter"/>
</dbReference>
<dbReference type="InterPro" id="IPR011989">
    <property type="entry name" value="ARM-like"/>
</dbReference>
<evidence type="ECO:0000256" key="3">
    <source>
        <dbReference type="ARBA" id="ARBA00022884"/>
    </source>
</evidence>
<evidence type="ECO:0000256" key="4">
    <source>
        <dbReference type="PROSITE-ProRule" id="PRU00317"/>
    </source>
</evidence>
<dbReference type="SMART" id="SM00025">
    <property type="entry name" value="Pumilio"/>
    <property type="match status" value="8"/>
</dbReference>
<dbReference type="SUPFAM" id="SSF48371">
    <property type="entry name" value="ARM repeat"/>
    <property type="match status" value="2"/>
</dbReference>
<proteinExistence type="predicted"/>
<dbReference type="Gene3D" id="1.25.10.10">
    <property type="entry name" value="Leucine-rich Repeat Variant"/>
    <property type="match status" value="2"/>
</dbReference>
<dbReference type="AlphaFoldDB" id="A0A2P2KIC9"/>
<evidence type="ECO:0000256" key="1">
    <source>
        <dbReference type="ARBA" id="ARBA00022737"/>
    </source>
</evidence>
<dbReference type="Pfam" id="PF22493">
    <property type="entry name" value="PUF_NOP9"/>
    <property type="match status" value="1"/>
</dbReference>
<dbReference type="GO" id="GO:0030686">
    <property type="term" value="C:90S preribosome"/>
    <property type="evidence" value="ECO:0007669"/>
    <property type="project" value="TreeGrafter"/>
</dbReference>
<dbReference type="InterPro" id="IPR016024">
    <property type="entry name" value="ARM-type_fold"/>
</dbReference>
<dbReference type="PANTHER" id="PTHR13102:SF0">
    <property type="entry name" value="NUCLEOLAR PROTEIN 9"/>
    <property type="match status" value="1"/>
</dbReference>
<dbReference type="InterPro" id="IPR040000">
    <property type="entry name" value="NOP9"/>
</dbReference>
<evidence type="ECO:0000256" key="2">
    <source>
        <dbReference type="ARBA" id="ARBA00022845"/>
    </source>
</evidence>
<feature type="region of interest" description="Disordered" evidence="5">
    <location>
        <begin position="1"/>
        <end position="31"/>
    </location>
</feature>
<protein>
    <submittedName>
        <fullName evidence="6">Pumilio homolog 23 isoform X1</fullName>
    </submittedName>
</protein>
<keyword evidence="3" id="KW-0694">RNA-binding</keyword>
<dbReference type="GO" id="GO:0005730">
    <property type="term" value="C:nucleolus"/>
    <property type="evidence" value="ECO:0007669"/>
    <property type="project" value="TreeGrafter"/>
</dbReference>
<keyword evidence="2" id="KW-0810">Translation regulation</keyword>
<dbReference type="EMBL" id="GGEC01024957">
    <property type="protein sequence ID" value="MBX05441.1"/>
    <property type="molecule type" value="Transcribed_RNA"/>
</dbReference>
<feature type="repeat" description="Pumilio" evidence="4">
    <location>
        <begin position="363"/>
        <end position="400"/>
    </location>
</feature>
<dbReference type="PROSITE" id="PS50302">
    <property type="entry name" value="PUM"/>
    <property type="match status" value="2"/>
</dbReference>
<evidence type="ECO:0000256" key="5">
    <source>
        <dbReference type="SAM" id="MobiDB-lite"/>
    </source>
</evidence>
<dbReference type="GO" id="GO:0030688">
    <property type="term" value="C:preribosome, small subunit precursor"/>
    <property type="evidence" value="ECO:0007669"/>
    <property type="project" value="TreeGrafter"/>
</dbReference>
<feature type="repeat" description="Pumilio" evidence="4">
    <location>
        <begin position="546"/>
        <end position="581"/>
    </location>
</feature>
<dbReference type="GO" id="GO:0000056">
    <property type="term" value="P:ribosomal small subunit export from nucleus"/>
    <property type="evidence" value="ECO:0007669"/>
    <property type="project" value="TreeGrafter"/>
</dbReference>
<dbReference type="EMBL" id="GGEC01024959">
    <property type="protein sequence ID" value="MBX05443.1"/>
    <property type="molecule type" value="Transcribed_RNA"/>
</dbReference>
<accession>A0A2P2KIC9</accession>
<dbReference type="PANTHER" id="PTHR13102">
    <property type="entry name" value="NUCLEOLAR PROTEIN 9"/>
    <property type="match status" value="1"/>
</dbReference>
<organism evidence="6">
    <name type="scientific">Rhizophora mucronata</name>
    <name type="common">Asiatic mangrove</name>
    <dbReference type="NCBI Taxonomy" id="61149"/>
    <lineage>
        <taxon>Eukaryota</taxon>
        <taxon>Viridiplantae</taxon>
        <taxon>Streptophyta</taxon>
        <taxon>Embryophyta</taxon>
        <taxon>Tracheophyta</taxon>
        <taxon>Spermatophyta</taxon>
        <taxon>Magnoliopsida</taxon>
        <taxon>eudicotyledons</taxon>
        <taxon>Gunneridae</taxon>
        <taxon>Pentapetalae</taxon>
        <taxon>rosids</taxon>
        <taxon>fabids</taxon>
        <taxon>Malpighiales</taxon>
        <taxon>Rhizophoraceae</taxon>
        <taxon>Rhizophora</taxon>
    </lineage>
</organism>
<dbReference type="GO" id="GO:0000472">
    <property type="term" value="P:endonucleolytic cleavage to generate mature 5'-end of SSU-rRNA from (SSU-rRNA, 5.8S rRNA, LSU-rRNA)"/>
    <property type="evidence" value="ECO:0007669"/>
    <property type="project" value="TreeGrafter"/>
</dbReference>
<dbReference type="GO" id="GO:0006417">
    <property type="term" value="P:regulation of translation"/>
    <property type="evidence" value="ECO:0007669"/>
    <property type="project" value="UniProtKB-KW"/>
</dbReference>
<dbReference type="InterPro" id="IPR001313">
    <property type="entry name" value="Pumilio_RNA-bd_rpt"/>
</dbReference>
<sequence length="724" mass="80926">MKEESKSPRQGKNKKKGITRKPKKEGFGFDTDISNKKLSAWMTRDEAVRYKSSSKHQTLSDSQPSIIRKQVDPETAKYFSEISNLFESGGVDLEERSVVCDNALEEARGKEFELATDYIISHTLQTLLEGCDVHHLCGFLNGCAKVFPSIAMDRSGSHVAETALKSLAMQLQDIEVFSVIEDTLAALCKVIVVHPIDLMCNCYGSHVLRGLLCLCGGVPINSPEFHGGKPSTILAERLNLKISQMGGNDSPRLQQKFPGLLKFLVSEMLKCASEEIKIMQVDQYSSLVLQTALKLLAGHNQELLQVIPIVLCCKKENLIEGSFVEKKAVSNIVDLMKEPAFSHLMEVILDVAPESLYDGIFRTIFRNSLFELSSHSCGNFVVQALISHARDREQMELIWEELGPKFKDLLEMGRPGVVASIVAASQRLHTHEHQCCQALSASVCLQSESPRCIVPRMLFLDSYFNCGDRSNWSWPNGVKMHVMGSLILQLVFKFQSELIQPYIESLTSMEVDCVFEAAKDTGGARVIEAFLDSNASRKQKQRLMAKLRGHFGELAMHASGSFTVEKCFTASNMSLREAIASDLLAVQAELSKAKQGPYLLRKLDIDGYAKWPDQWRSKQASKQSTYKEFYAAFGSSKTKSPKSEFLSNASKNTSHIKDVKKMREEIDHLLVSEKYAKHAMVDNAKSKKVRRNGVAGVSEEAAEHGIKRPFLSVDMKEKKRHRNV</sequence>
<dbReference type="GO" id="GO:0003723">
    <property type="term" value="F:RNA binding"/>
    <property type="evidence" value="ECO:0007669"/>
    <property type="project" value="UniProtKB-KW"/>
</dbReference>
<feature type="compositionally biased region" description="Basic residues" evidence="5">
    <location>
        <begin position="9"/>
        <end position="23"/>
    </location>
</feature>
<dbReference type="GO" id="GO:0000480">
    <property type="term" value="P:endonucleolytic cleavage in 5'-ETS of tricistronic rRNA transcript (SSU-rRNA, 5.8S rRNA, LSU-rRNA)"/>
    <property type="evidence" value="ECO:0007669"/>
    <property type="project" value="TreeGrafter"/>
</dbReference>
<keyword evidence="1" id="KW-0677">Repeat</keyword>
<reference evidence="6" key="1">
    <citation type="submission" date="2018-02" db="EMBL/GenBank/DDBJ databases">
        <title>Rhizophora mucronata_Transcriptome.</title>
        <authorList>
            <person name="Meera S.P."/>
            <person name="Sreeshan A."/>
            <person name="Augustine A."/>
        </authorList>
    </citation>
    <scope>NUCLEOTIDE SEQUENCE</scope>
    <source>
        <tissue evidence="6">Leaf</tissue>
    </source>
</reference>